<dbReference type="Pfam" id="PF01676">
    <property type="entry name" value="Metalloenzyme"/>
    <property type="match status" value="1"/>
</dbReference>
<proteinExistence type="predicted"/>
<keyword evidence="5" id="KW-1185">Reference proteome</keyword>
<dbReference type="InterPro" id="IPR006124">
    <property type="entry name" value="Metalloenzyme"/>
</dbReference>
<evidence type="ECO:0000259" key="3">
    <source>
        <dbReference type="Pfam" id="PF01676"/>
    </source>
</evidence>
<sequence length="490" mass="56392">MKQASSFEKFAARCWNLLNEGKPFTPIFVAGTMMLFHINDWGVSSYWISILMSLLIVLPLFVLYYYFDYPLFLRNYLWVPFVAYLILYSEVNPGLLFLSLGLYFFFTVFFWGTLYYHLRIGTSWLNFTRFWKLVLKNSDSTSGNAQEQMPKFLLILSLWEFLYQVTLTGNLATLDWGKLSLFYLGILLFSYILHRNLFDWKPAEKATFTSNVPENKSALNERVIMIVVDGMRKERFQEANTPFLDSLRKNGTEYSQMETVYPARTVVCFSSMMTGTYPKEHGIKSNMVWSLGVKVETVFDSLRKIGKKGRLLGIAHLVDAMGDDVDTVTAVMDNDEADRNIMNRAKEIMKEHDPDFFKVQLISTDQTGHSRGVLYDEYIQKIEEADMLIKDFVSWLEQNDYMKNTTLMVCADHGQADGIGGHGHLDEGERFVPFFMNGPSIHRGKVIEERHSLTSVAPTVCYLLGAPYPDHSRGDVLTDALQMQRKEDAS</sequence>
<dbReference type="Gene3D" id="3.40.720.10">
    <property type="entry name" value="Alkaline Phosphatase, subunit A"/>
    <property type="match status" value="2"/>
</dbReference>
<keyword evidence="1" id="KW-0413">Isomerase</keyword>
<dbReference type="OrthoDB" id="9779418at2"/>
<dbReference type="Pfam" id="PF01663">
    <property type="entry name" value="Phosphodiest"/>
    <property type="match status" value="1"/>
</dbReference>
<keyword evidence="2" id="KW-1133">Transmembrane helix</keyword>
<feature type="transmembrane region" description="Helical" evidence="2">
    <location>
        <begin position="73"/>
        <end position="89"/>
    </location>
</feature>
<dbReference type="RefSeq" id="WP_138122779.1">
    <property type="nucleotide sequence ID" value="NZ_SWLG01000001.1"/>
</dbReference>
<accession>A0A5R9FHY4</accession>
<dbReference type="PANTHER" id="PTHR10151:SF120">
    <property type="entry name" value="BIS(5'-ADENOSYL)-TRIPHOSPHATASE"/>
    <property type="match status" value="1"/>
</dbReference>
<evidence type="ECO:0000313" key="5">
    <source>
        <dbReference type="Proteomes" id="UP000308230"/>
    </source>
</evidence>
<dbReference type="GO" id="GO:0016787">
    <property type="term" value="F:hydrolase activity"/>
    <property type="evidence" value="ECO:0007669"/>
    <property type="project" value="UniProtKB-ARBA"/>
</dbReference>
<dbReference type="SUPFAM" id="SSF53649">
    <property type="entry name" value="Alkaline phosphatase-like"/>
    <property type="match status" value="1"/>
</dbReference>
<feature type="transmembrane region" description="Helical" evidence="2">
    <location>
        <begin position="180"/>
        <end position="198"/>
    </location>
</feature>
<dbReference type="EMBL" id="SWLG01000001">
    <property type="protein sequence ID" value="TLS39185.1"/>
    <property type="molecule type" value="Genomic_DNA"/>
</dbReference>
<name>A0A5R9FHY4_9BACL</name>
<feature type="transmembrane region" description="Helical" evidence="2">
    <location>
        <begin position="152"/>
        <end position="174"/>
    </location>
</feature>
<dbReference type="PANTHER" id="PTHR10151">
    <property type="entry name" value="ECTONUCLEOTIDE PYROPHOSPHATASE/PHOSPHODIESTERASE"/>
    <property type="match status" value="1"/>
</dbReference>
<evidence type="ECO:0000313" key="4">
    <source>
        <dbReference type="EMBL" id="TLS39185.1"/>
    </source>
</evidence>
<comment type="caution">
    <text evidence="4">The sequence shown here is derived from an EMBL/GenBank/DDBJ whole genome shotgun (WGS) entry which is preliminary data.</text>
</comment>
<dbReference type="InterPro" id="IPR017850">
    <property type="entry name" value="Alkaline_phosphatase_core_sf"/>
</dbReference>
<dbReference type="InterPro" id="IPR002591">
    <property type="entry name" value="Phosphodiest/P_Trfase"/>
</dbReference>
<keyword evidence="2" id="KW-0472">Membrane</keyword>
<protein>
    <submittedName>
        <fullName evidence="4">Alkaline phosphatase family protein</fullName>
    </submittedName>
</protein>
<evidence type="ECO:0000256" key="2">
    <source>
        <dbReference type="SAM" id="Phobius"/>
    </source>
</evidence>
<reference evidence="4 5" key="1">
    <citation type="submission" date="2019-04" db="EMBL/GenBank/DDBJ databases">
        <title>Bacillus caeni sp. nov., a bacterium isolated from mangrove sediment.</title>
        <authorList>
            <person name="Huang H."/>
            <person name="Mo K."/>
            <person name="Hu Y."/>
        </authorList>
    </citation>
    <scope>NUCLEOTIDE SEQUENCE [LARGE SCALE GENOMIC DNA]</scope>
    <source>
        <strain evidence="4 5">HB172195</strain>
    </source>
</reference>
<evidence type="ECO:0000256" key="1">
    <source>
        <dbReference type="ARBA" id="ARBA00023235"/>
    </source>
</evidence>
<gene>
    <name evidence="4" type="ORF">FCL54_02415</name>
</gene>
<keyword evidence="2" id="KW-0812">Transmembrane</keyword>
<feature type="transmembrane region" description="Helical" evidence="2">
    <location>
        <begin position="44"/>
        <end position="66"/>
    </location>
</feature>
<dbReference type="AlphaFoldDB" id="A0A5R9FHY4"/>
<feature type="domain" description="Metalloenzyme" evidence="3">
    <location>
        <begin position="329"/>
        <end position="466"/>
    </location>
</feature>
<dbReference type="GO" id="GO:0016853">
    <property type="term" value="F:isomerase activity"/>
    <property type="evidence" value="ECO:0007669"/>
    <property type="project" value="UniProtKB-KW"/>
</dbReference>
<dbReference type="GO" id="GO:0046872">
    <property type="term" value="F:metal ion binding"/>
    <property type="evidence" value="ECO:0007669"/>
    <property type="project" value="InterPro"/>
</dbReference>
<organism evidence="4 5">
    <name type="scientific">Exobacillus caeni</name>
    <dbReference type="NCBI Taxonomy" id="2574798"/>
    <lineage>
        <taxon>Bacteria</taxon>
        <taxon>Bacillati</taxon>
        <taxon>Bacillota</taxon>
        <taxon>Bacilli</taxon>
        <taxon>Bacillales</taxon>
        <taxon>Guptibacillaceae</taxon>
        <taxon>Exobacillus</taxon>
    </lineage>
</organism>
<feature type="transmembrane region" description="Helical" evidence="2">
    <location>
        <begin position="95"/>
        <end position="116"/>
    </location>
</feature>
<dbReference type="Proteomes" id="UP000308230">
    <property type="component" value="Unassembled WGS sequence"/>
</dbReference>